<dbReference type="Proteomes" id="UP001299970">
    <property type="component" value="Unassembled WGS sequence"/>
</dbReference>
<dbReference type="GO" id="GO:0016787">
    <property type="term" value="F:hydrolase activity"/>
    <property type="evidence" value="ECO:0007669"/>
    <property type="project" value="UniProtKB-KW"/>
</dbReference>
<evidence type="ECO:0000259" key="4">
    <source>
        <dbReference type="PROSITE" id="PS50043"/>
    </source>
</evidence>
<protein>
    <submittedName>
        <fullName evidence="5">Alpha/beta fold hydrolase</fullName>
    </submittedName>
</protein>
<comment type="caution">
    <text evidence="5">The sequence shown here is derived from an EMBL/GenBank/DDBJ whole genome shotgun (WGS) entry which is preliminary data.</text>
</comment>
<dbReference type="PANTHER" id="PTHR44688">
    <property type="entry name" value="DNA-BINDING TRANSCRIPTIONAL ACTIVATOR DEVR_DOSR"/>
    <property type="match status" value="1"/>
</dbReference>
<keyword evidence="1" id="KW-0805">Transcription regulation</keyword>
<evidence type="ECO:0000256" key="1">
    <source>
        <dbReference type="ARBA" id="ARBA00023015"/>
    </source>
</evidence>
<accession>A0ABS9TE13</accession>
<dbReference type="InterPro" id="IPR000792">
    <property type="entry name" value="Tscrpt_reg_LuxR_C"/>
</dbReference>
<proteinExistence type="predicted"/>
<organism evidence="5 6">
    <name type="scientific">Pseudonocardia alaniniphila</name>
    <dbReference type="NCBI Taxonomy" id="75291"/>
    <lineage>
        <taxon>Bacteria</taxon>
        <taxon>Bacillati</taxon>
        <taxon>Actinomycetota</taxon>
        <taxon>Actinomycetes</taxon>
        <taxon>Pseudonocardiales</taxon>
        <taxon>Pseudonocardiaceae</taxon>
        <taxon>Pseudonocardia</taxon>
    </lineage>
</organism>
<dbReference type="PRINTS" id="PR00111">
    <property type="entry name" value="ABHYDROLASE"/>
</dbReference>
<dbReference type="Gene3D" id="3.40.50.1820">
    <property type="entry name" value="alpha/beta hydrolase"/>
    <property type="match status" value="1"/>
</dbReference>
<feature type="domain" description="HTH luxR-type" evidence="4">
    <location>
        <begin position="281"/>
        <end position="346"/>
    </location>
</feature>
<sequence>MEAGPDLHYARTSDGVTIAYQVLGRGPALVWLPSLGNLRAQWRVPVLRAAYEHLARSMTLVLYDGRGMGSSERRIDPNELGIDAHLRDLDAVVTAAGLETTTLLGYYHSAATAIAFAAEHPRQVTRMVLFGGAARLRDAMSPVQTQALLSLVDQDWDLFADTAAHAWLGWAAGESGRLVAEGFRSAAAPSVAKAWFAAGAAIDVTDRLPEVAAPTLVLHRQGERQIPVEVSRRLAEALPHGRLVELAGSSPTLFMANARGDLELVTRFLTGGDVVPPAVPAATPADGVTARELDVLRLLAAGESNAGIARSLGITVHTVERHTANLYRKIGARGRADATAYALRRGIA</sequence>
<evidence type="ECO:0000313" key="5">
    <source>
        <dbReference type="EMBL" id="MCH6166742.1"/>
    </source>
</evidence>
<dbReference type="InterPro" id="IPR016032">
    <property type="entry name" value="Sig_transdc_resp-reg_C-effctor"/>
</dbReference>
<dbReference type="Gene3D" id="1.10.10.10">
    <property type="entry name" value="Winged helix-like DNA-binding domain superfamily/Winged helix DNA-binding domain"/>
    <property type="match status" value="1"/>
</dbReference>
<dbReference type="RefSeq" id="WP_241036761.1">
    <property type="nucleotide sequence ID" value="NZ_BAAAJF010000039.1"/>
</dbReference>
<dbReference type="PANTHER" id="PTHR44688:SF16">
    <property type="entry name" value="DNA-BINDING TRANSCRIPTIONAL ACTIVATOR DEVR_DOSR"/>
    <property type="match status" value="1"/>
</dbReference>
<keyword evidence="6" id="KW-1185">Reference proteome</keyword>
<reference evidence="5 6" key="1">
    <citation type="submission" date="2022-03" db="EMBL/GenBank/DDBJ databases">
        <title>Pseudonocardia alaer sp. nov., a novel actinomycete isolated from reed forest soil.</title>
        <authorList>
            <person name="Wang L."/>
        </authorList>
    </citation>
    <scope>NUCLEOTIDE SEQUENCE [LARGE SCALE GENOMIC DNA]</scope>
    <source>
        <strain evidence="5 6">Y-16303</strain>
    </source>
</reference>
<keyword evidence="5" id="KW-0378">Hydrolase</keyword>
<evidence type="ECO:0000256" key="3">
    <source>
        <dbReference type="ARBA" id="ARBA00023163"/>
    </source>
</evidence>
<name>A0ABS9TE13_9PSEU</name>
<dbReference type="InterPro" id="IPR000073">
    <property type="entry name" value="AB_hydrolase_1"/>
</dbReference>
<dbReference type="PROSITE" id="PS50043">
    <property type="entry name" value="HTH_LUXR_2"/>
    <property type="match status" value="1"/>
</dbReference>
<keyword evidence="3" id="KW-0804">Transcription</keyword>
<dbReference type="PRINTS" id="PR00038">
    <property type="entry name" value="HTHLUXR"/>
</dbReference>
<dbReference type="InterPro" id="IPR036388">
    <property type="entry name" value="WH-like_DNA-bd_sf"/>
</dbReference>
<evidence type="ECO:0000313" key="6">
    <source>
        <dbReference type="Proteomes" id="UP001299970"/>
    </source>
</evidence>
<dbReference type="SMART" id="SM00421">
    <property type="entry name" value="HTH_LUXR"/>
    <property type="match status" value="1"/>
</dbReference>
<keyword evidence="2" id="KW-0238">DNA-binding</keyword>
<gene>
    <name evidence="5" type="ORF">MMF94_13725</name>
</gene>
<dbReference type="PROSITE" id="PS00622">
    <property type="entry name" value="HTH_LUXR_1"/>
    <property type="match status" value="1"/>
</dbReference>
<dbReference type="InterPro" id="IPR029058">
    <property type="entry name" value="AB_hydrolase_fold"/>
</dbReference>
<dbReference type="SUPFAM" id="SSF46894">
    <property type="entry name" value="C-terminal effector domain of the bipartite response regulators"/>
    <property type="match status" value="1"/>
</dbReference>
<dbReference type="SUPFAM" id="SSF53474">
    <property type="entry name" value="alpha/beta-Hydrolases"/>
    <property type="match status" value="1"/>
</dbReference>
<dbReference type="CDD" id="cd06170">
    <property type="entry name" value="LuxR_C_like"/>
    <property type="match status" value="1"/>
</dbReference>
<dbReference type="Pfam" id="PF00561">
    <property type="entry name" value="Abhydrolase_1"/>
    <property type="match status" value="1"/>
</dbReference>
<dbReference type="Pfam" id="PF00196">
    <property type="entry name" value="GerE"/>
    <property type="match status" value="1"/>
</dbReference>
<evidence type="ECO:0000256" key="2">
    <source>
        <dbReference type="ARBA" id="ARBA00023125"/>
    </source>
</evidence>
<dbReference type="EMBL" id="JAKXMK010000010">
    <property type="protein sequence ID" value="MCH6166742.1"/>
    <property type="molecule type" value="Genomic_DNA"/>
</dbReference>